<keyword evidence="15 19" id="KW-0472">Membrane</keyword>
<evidence type="ECO:0000256" key="16">
    <source>
        <dbReference type="ARBA" id="ARBA00023209"/>
    </source>
</evidence>
<feature type="transmembrane region" description="Helical" evidence="19">
    <location>
        <begin position="308"/>
        <end position="332"/>
    </location>
</feature>
<accession>A0ABN0J7T2</accession>
<evidence type="ECO:0000256" key="13">
    <source>
        <dbReference type="ARBA" id="ARBA00022989"/>
    </source>
</evidence>
<proteinExistence type="inferred from homology"/>
<feature type="transmembrane region" description="Helical" evidence="19">
    <location>
        <begin position="141"/>
        <end position="159"/>
    </location>
</feature>
<keyword evidence="21" id="KW-1185">Reference proteome</keyword>
<evidence type="ECO:0000256" key="11">
    <source>
        <dbReference type="ARBA" id="ARBA00022692"/>
    </source>
</evidence>
<evidence type="ECO:0000256" key="2">
    <source>
        <dbReference type="ARBA" id="ARBA00004651"/>
    </source>
</evidence>
<gene>
    <name evidence="20" type="primary">cdsA</name>
    <name evidence="20" type="ORF">PNWB_v1c3580</name>
</gene>
<keyword evidence="10 18" id="KW-0808">Transferase</keyword>
<feature type="transmembrane region" description="Helical" evidence="19">
    <location>
        <begin position="191"/>
        <end position="209"/>
    </location>
</feature>
<evidence type="ECO:0000256" key="1">
    <source>
        <dbReference type="ARBA" id="ARBA00001698"/>
    </source>
</evidence>
<evidence type="ECO:0000313" key="20">
    <source>
        <dbReference type="EMBL" id="EMR14508.1"/>
    </source>
</evidence>
<name>A0ABN0J7T2_PEWBP</name>
<evidence type="ECO:0000256" key="14">
    <source>
        <dbReference type="ARBA" id="ARBA00023098"/>
    </source>
</evidence>
<evidence type="ECO:0000256" key="19">
    <source>
        <dbReference type="SAM" id="Phobius"/>
    </source>
</evidence>
<evidence type="ECO:0000256" key="7">
    <source>
        <dbReference type="ARBA" id="ARBA00019373"/>
    </source>
</evidence>
<sequence>MSMNIKKIQKKIYVGITILIITIVWLSILIYIDKNQKTDLLIYNGILFLITFIYLSFREVIKKIKISNQIIKFSNTKNILNLLFFFILNIVYGFYLIKIILKHLYHQQIIKIQNRPILHNYIKKIFFLNNLNLNNIPNNSIILFIFLMIICFLYIYFIYKKKFKTIQLSYTLNYLIIIKGLYYLISNINNFIMFNISLYISFCYIFFFIHKNNYLLYNELFKNIAIFIYILLGSISIFSLMLINPKIILYLFIITISSDSFAFLGGVFWGKTPLCYHISPNKTKEGFLCGILFTLIIINTFFNVMNKISYFIVFSILTIISSIISQIGDLIVSKFKRNLNIKDFSNFIPEHGGLLDRFDSILFLSIFIILIIISPWSQSINQLFYMI</sequence>
<feature type="transmembrane region" description="Helical" evidence="19">
    <location>
        <begin position="286"/>
        <end position="302"/>
    </location>
</feature>
<feature type="transmembrane region" description="Helical" evidence="19">
    <location>
        <begin position="12"/>
        <end position="32"/>
    </location>
</feature>
<keyword evidence="16" id="KW-0594">Phospholipid biosynthesis</keyword>
<evidence type="ECO:0000256" key="5">
    <source>
        <dbReference type="ARBA" id="ARBA00010185"/>
    </source>
</evidence>
<keyword evidence="9" id="KW-0444">Lipid biosynthesis</keyword>
<dbReference type="InterPro" id="IPR000374">
    <property type="entry name" value="PC_trans"/>
</dbReference>
<dbReference type="PANTHER" id="PTHR46382:SF1">
    <property type="entry name" value="PHOSPHATIDATE CYTIDYLYLTRANSFERASE"/>
    <property type="match status" value="1"/>
</dbReference>
<dbReference type="GO" id="GO:0016779">
    <property type="term" value="F:nucleotidyltransferase activity"/>
    <property type="evidence" value="ECO:0007669"/>
    <property type="project" value="UniProtKB-KW"/>
</dbReference>
<evidence type="ECO:0000256" key="6">
    <source>
        <dbReference type="ARBA" id="ARBA00012487"/>
    </source>
</evidence>
<evidence type="ECO:0000256" key="9">
    <source>
        <dbReference type="ARBA" id="ARBA00022516"/>
    </source>
</evidence>
<keyword evidence="13 19" id="KW-1133">Transmembrane helix</keyword>
<evidence type="ECO:0000256" key="12">
    <source>
        <dbReference type="ARBA" id="ARBA00022695"/>
    </source>
</evidence>
<feature type="transmembrane region" description="Helical" evidence="19">
    <location>
        <begin position="361"/>
        <end position="378"/>
    </location>
</feature>
<dbReference type="PANTHER" id="PTHR46382">
    <property type="entry name" value="PHOSPHATIDATE CYTIDYLYLTRANSFERASE"/>
    <property type="match status" value="1"/>
</dbReference>
<feature type="transmembrane region" description="Helical" evidence="19">
    <location>
        <begin position="78"/>
        <end position="97"/>
    </location>
</feature>
<evidence type="ECO:0000256" key="15">
    <source>
        <dbReference type="ARBA" id="ARBA00023136"/>
    </source>
</evidence>
<feature type="transmembrane region" description="Helical" evidence="19">
    <location>
        <begin position="38"/>
        <end position="57"/>
    </location>
</feature>
<evidence type="ECO:0000313" key="21">
    <source>
        <dbReference type="Proteomes" id="UP000014082"/>
    </source>
</evidence>
<evidence type="ECO:0000256" key="18">
    <source>
        <dbReference type="RuleBase" id="RU003938"/>
    </source>
</evidence>
<evidence type="ECO:0000256" key="4">
    <source>
        <dbReference type="ARBA" id="ARBA00005189"/>
    </source>
</evidence>
<organism evidence="20 21">
    <name type="scientific">Peanut witches'-broom phytoplasma NTU2011</name>
    <dbReference type="NCBI Taxonomy" id="1163385"/>
    <lineage>
        <taxon>Bacteria</taxon>
        <taxon>Bacillati</taxon>
        <taxon>Mycoplasmatota</taxon>
        <taxon>Mollicutes</taxon>
        <taxon>Acholeplasmatales</taxon>
        <taxon>Acholeplasmataceae</taxon>
        <taxon>Candidatus Phytoplasma</taxon>
        <taxon>16SrII (Peanut WB group)</taxon>
    </lineage>
</organism>
<evidence type="ECO:0000256" key="10">
    <source>
        <dbReference type="ARBA" id="ARBA00022679"/>
    </source>
</evidence>
<comment type="pathway">
    <text evidence="3 18">Phospholipid metabolism; CDP-diacylglycerol biosynthesis; CDP-diacylglycerol from sn-glycerol 3-phosphate: step 3/3.</text>
</comment>
<comment type="caution">
    <text evidence="20">The sequence shown here is derived from an EMBL/GenBank/DDBJ whole genome shotgun (WGS) entry which is preliminary data.</text>
</comment>
<keyword evidence="8" id="KW-1003">Cell membrane</keyword>
<keyword evidence="14" id="KW-0443">Lipid metabolism</keyword>
<reference evidence="20 21" key="1">
    <citation type="journal article" date="2013" name="PLoS ONE">
        <title>Comparative analysis of the peanut witches'-broom phytoplasma genome reveals horizontal transfer of potential mobile units and effectors.</title>
        <authorList>
            <person name="Chung W.C."/>
            <person name="Chen L.L."/>
            <person name="Lo W.S."/>
            <person name="Lin C.P."/>
            <person name="Kuo C.H."/>
        </authorList>
    </citation>
    <scope>NUCLEOTIDE SEQUENCE [LARGE SCALE GENOMIC DNA]</scope>
    <source>
        <strain evidence="20 21">NTU2011</strain>
    </source>
</reference>
<comment type="catalytic activity">
    <reaction evidence="1 18">
        <text>a 1,2-diacyl-sn-glycero-3-phosphate + CTP + H(+) = a CDP-1,2-diacyl-sn-glycerol + diphosphate</text>
        <dbReference type="Rhea" id="RHEA:16229"/>
        <dbReference type="ChEBI" id="CHEBI:15378"/>
        <dbReference type="ChEBI" id="CHEBI:33019"/>
        <dbReference type="ChEBI" id="CHEBI:37563"/>
        <dbReference type="ChEBI" id="CHEBI:58332"/>
        <dbReference type="ChEBI" id="CHEBI:58608"/>
        <dbReference type="EC" id="2.7.7.41"/>
    </reaction>
</comment>
<dbReference type="PROSITE" id="PS01315">
    <property type="entry name" value="CDS"/>
    <property type="match status" value="1"/>
</dbReference>
<dbReference type="EC" id="2.7.7.41" evidence="6 18"/>
<evidence type="ECO:0000256" key="8">
    <source>
        <dbReference type="ARBA" id="ARBA00022475"/>
    </source>
</evidence>
<evidence type="ECO:0000256" key="17">
    <source>
        <dbReference type="ARBA" id="ARBA00023264"/>
    </source>
</evidence>
<feature type="transmembrane region" description="Helical" evidence="19">
    <location>
        <begin position="221"/>
        <end position="241"/>
    </location>
</feature>
<dbReference type="Pfam" id="PF01148">
    <property type="entry name" value="CTP_transf_1"/>
    <property type="match status" value="1"/>
</dbReference>
<keyword evidence="17" id="KW-1208">Phospholipid metabolism</keyword>
<keyword evidence="11 18" id="KW-0812">Transmembrane</keyword>
<comment type="pathway">
    <text evidence="4">Lipid metabolism.</text>
</comment>
<protein>
    <recommendedName>
        <fullName evidence="7 18">Phosphatidate cytidylyltransferase</fullName>
        <ecNumber evidence="6 18">2.7.7.41</ecNumber>
    </recommendedName>
</protein>
<dbReference type="EMBL" id="AMWZ01000010">
    <property type="protein sequence ID" value="EMR14508.1"/>
    <property type="molecule type" value="Genomic_DNA"/>
</dbReference>
<comment type="subcellular location">
    <subcellularLocation>
        <location evidence="2">Cell membrane</location>
        <topology evidence="2">Multi-pass membrane protein</topology>
    </subcellularLocation>
</comment>
<comment type="similarity">
    <text evidence="5 18">Belongs to the CDS family.</text>
</comment>
<dbReference type="Proteomes" id="UP000014082">
    <property type="component" value="Unassembled WGS sequence"/>
</dbReference>
<evidence type="ECO:0000256" key="3">
    <source>
        <dbReference type="ARBA" id="ARBA00005119"/>
    </source>
</evidence>
<keyword evidence="12 18" id="KW-0548">Nucleotidyltransferase</keyword>
<feature type="transmembrane region" description="Helical" evidence="19">
    <location>
        <begin position="247"/>
        <end position="270"/>
    </location>
</feature>